<comment type="caution">
    <text evidence="1">The sequence shown here is derived from an EMBL/GenBank/DDBJ whole genome shotgun (WGS) entry which is preliminary data.</text>
</comment>
<evidence type="ECO:0000313" key="1">
    <source>
        <dbReference type="EMBL" id="OAA43312.1"/>
    </source>
</evidence>
<dbReference type="EMBL" id="AZHC01000012">
    <property type="protein sequence ID" value="OAA43312.1"/>
    <property type="molecule type" value="Genomic_DNA"/>
</dbReference>
<gene>
    <name evidence="1" type="ORF">NOR_04679</name>
</gene>
<sequence>MSSRTPDCGHLVSSRDAPSLYQCDPVPFTYTDYDIMDGLNDCRTARVAEILDDFRTLQYYISDAPSRPKNAEDYGTEGWTALRQCKVDGHHILECAADTRVPVAQGGQEEQTKAQLKQVLLDAFSRRHQGQKIYMKQSAAKRWLEYRDLILQGQRPRPAIQHHLDACDSQLRADLACITDASVYNELVAFDHGLYRWTVEDPSLQSVVGWLSARQR</sequence>
<proteinExistence type="predicted"/>
<dbReference type="Proteomes" id="UP000243498">
    <property type="component" value="Unassembled WGS sequence"/>
</dbReference>
<dbReference type="OMA" id="GHWLDDD"/>
<reference evidence="1 2" key="1">
    <citation type="journal article" date="2016" name="Genome Biol. Evol.">
        <title>Divergent and convergent evolution of fungal pathogenicity.</title>
        <authorList>
            <person name="Shang Y."/>
            <person name="Xiao G."/>
            <person name="Zheng P."/>
            <person name="Cen K."/>
            <person name="Zhan S."/>
            <person name="Wang C."/>
        </authorList>
    </citation>
    <scope>NUCLEOTIDE SEQUENCE [LARGE SCALE GENOMIC DNA]</scope>
    <source>
        <strain evidence="1 2">RCEF 4871</strain>
    </source>
</reference>
<evidence type="ECO:0000313" key="2">
    <source>
        <dbReference type="Proteomes" id="UP000243498"/>
    </source>
</evidence>
<dbReference type="AlphaFoldDB" id="A0A167E4S8"/>
<keyword evidence="2" id="KW-1185">Reference proteome</keyword>
<organism evidence="1 2">
    <name type="scientific">Metarhizium rileyi (strain RCEF 4871)</name>
    <name type="common">Nomuraea rileyi</name>
    <dbReference type="NCBI Taxonomy" id="1649241"/>
    <lineage>
        <taxon>Eukaryota</taxon>
        <taxon>Fungi</taxon>
        <taxon>Dikarya</taxon>
        <taxon>Ascomycota</taxon>
        <taxon>Pezizomycotina</taxon>
        <taxon>Sordariomycetes</taxon>
        <taxon>Hypocreomycetidae</taxon>
        <taxon>Hypocreales</taxon>
        <taxon>Clavicipitaceae</taxon>
        <taxon>Metarhizium</taxon>
    </lineage>
</organism>
<accession>A0A167E4S8</accession>
<protein>
    <submittedName>
        <fullName evidence="1">Uncharacterized protein</fullName>
    </submittedName>
</protein>
<name>A0A167E4S8_METRR</name>
<dbReference type="OrthoDB" id="4510061at2759"/>